<name>A0AAF0D2K1_ODILC</name>
<keyword evidence="2" id="KW-1133">Transmembrane helix</keyword>
<protein>
    <submittedName>
        <fullName evidence="3">Uncharacterized protein</fullName>
    </submittedName>
</protein>
<dbReference type="AlphaFoldDB" id="A0AAF0D2K1"/>
<organism evidence="3 4">
    <name type="scientific">Odinarchaeota yellowstonii (strain LCB_4)</name>
    <dbReference type="NCBI Taxonomy" id="1841599"/>
    <lineage>
        <taxon>Archaea</taxon>
        <taxon>Promethearchaeati</taxon>
        <taxon>Candidatus Odinarchaeota</taxon>
        <taxon>Candidatus Odinarchaeia</taxon>
        <taxon>Candidatus Odinarchaeales</taxon>
        <taxon>Candidatus Odinarchaeaceae</taxon>
        <taxon>Candidatus Odinarchaeum</taxon>
    </lineage>
</organism>
<dbReference type="EMBL" id="CP091871">
    <property type="protein sequence ID" value="WEU40543.1"/>
    <property type="molecule type" value="Genomic_DNA"/>
</dbReference>
<evidence type="ECO:0000256" key="1">
    <source>
        <dbReference type="SAM" id="MobiDB-lite"/>
    </source>
</evidence>
<dbReference type="Proteomes" id="UP000186851">
    <property type="component" value="Chromosome"/>
</dbReference>
<proteinExistence type="predicted"/>
<feature type="compositionally biased region" description="Basic and acidic residues" evidence="1">
    <location>
        <begin position="606"/>
        <end position="620"/>
    </location>
</feature>
<evidence type="ECO:0000313" key="3">
    <source>
        <dbReference type="EMBL" id="WEU40543.1"/>
    </source>
</evidence>
<feature type="region of interest" description="Disordered" evidence="1">
    <location>
        <begin position="598"/>
        <end position="625"/>
    </location>
</feature>
<keyword evidence="2" id="KW-0812">Transmembrane</keyword>
<dbReference type="KEGG" id="oyw:OdinLCB4_001030"/>
<accession>A0AAF0D2K1</accession>
<reference evidence="3" key="2">
    <citation type="journal article" date="2022" name="Nat. Microbiol.">
        <title>A closed Candidatus Odinarchaeum chromosome exposes Asgard archaeal viruses.</title>
        <authorList>
            <person name="Tamarit D."/>
            <person name="Caceres E.F."/>
            <person name="Krupovic M."/>
            <person name="Nijland R."/>
            <person name="Eme L."/>
            <person name="Robinson N.P."/>
            <person name="Ettema T.J.G."/>
        </authorList>
    </citation>
    <scope>NUCLEOTIDE SEQUENCE</scope>
    <source>
        <strain evidence="3">LCB_4</strain>
    </source>
</reference>
<evidence type="ECO:0000313" key="4">
    <source>
        <dbReference type="Proteomes" id="UP000186851"/>
    </source>
</evidence>
<feature type="transmembrane region" description="Helical" evidence="2">
    <location>
        <begin position="502"/>
        <end position="524"/>
    </location>
</feature>
<reference evidence="3" key="1">
    <citation type="journal article" date="2017" name="Nature">
        <title>Asgard archaea illuminate the origin of eukaryotic cellular complexity.</title>
        <authorList>
            <person name="Zaremba-Niedzwiedzka K."/>
            <person name="Caceres E.F."/>
            <person name="Saw J.H."/>
            <person name="Backstrom D."/>
            <person name="Juzokaite L."/>
            <person name="Vancaester E."/>
            <person name="Seitz K.W."/>
            <person name="Anantharaman K."/>
            <person name="Starnawski P."/>
            <person name="Kjeldsen K.U."/>
            <person name="Scott M.B."/>
            <person name="Nunoura T."/>
            <person name="Banfield J.F."/>
            <person name="Schramm A."/>
            <person name="Baker B.J."/>
            <person name="Spang A."/>
            <person name="Ettema T.J.G."/>
        </authorList>
    </citation>
    <scope>NUCLEOTIDE SEQUENCE</scope>
    <source>
        <strain evidence="3">LCB_4</strain>
    </source>
</reference>
<sequence>MLVGEFALDPFNRDAGTGSVYRVNVGPNNPAEAWIPGGGRVYILDNGPLFVRIRIITSDGGYESGTYTVNNRTANIHMSITGHTDIVYPSNPGNHGSGFFNYTYTYRFYYHGPNLLAELDQAIQVNIQPMDGAIPQAYVKNYGDWPHICTFTSNTTAGAALQNMHAWYGSKYFLFNESSYARRRDFPLEKWCAWYDNESGSDPSIGIITTNDTTGWEVLSLVVSGIGPNIMLQQILREGHQGDMYLMPNGSVYRYHYFIYTSAFGSNYTEIRSMAQNLNNRVLVSQLDSKLDVVNPTSMGITLPATDTFQLSVNFTNPVNNQGINDASVVYYADWLPAETWTAMFETDPDRKPGLYERTVTAPSDLGEHIITIKASKLGYPTCTLNITVNIVAKTRVTLSATALSLTPGEGDKIYVRYERVDRGFNEPVEDAVFNITGWSYGYEVKYLGEGLYEIRFTTTVDASPSSYNVHIRLGLPNYESQDFNVTVIVKAAPPPVIFDKLIVYSALAAIGAVAVYGIYNYHFKYPPIIRKLRKLLKKIVKRKIPTKMIKVRGREQILADILANQRRVISGIEVESGEEAGISTAFTGRVETHPSELELGESEGVEFREKTPSESEKPLGESLSEDSEILKRVKSIKGISEEEIASVLKELKGLTPEEVNEFLKNLEELYDRGGND</sequence>
<evidence type="ECO:0000256" key="2">
    <source>
        <dbReference type="SAM" id="Phobius"/>
    </source>
</evidence>
<keyword evidence="2" id="KW-0472">Membrane</keyword>
<gene>
    <name evidence="3" type="ORF">OdinLCB4_001030</name>
</gene>